<evidence type="ECO:0000313" key="5">
    <source>
        <dbReference type="Proteomes" id="UP000014680"/>
    </source>
</evidence>
<dbReference type="Pfam" id="PF03358">
    <property type="entry name" value="FMN_red"/>
    <property type="match status" value="1"/>
</dbReference>
<dbReference type="InterPro" id="IPR051796">
    <property type="entry name" value="ISF_SsuE-like"/>
</dbReference>
<dbReference type="EMBL" id="KB206772">
    <property type="protein sequence ID" value="ELP87960.1"/>
    <property type="molecule type" value="Genomic_DNA"/>
</dbReference>
<dbReference type="InterPro" id="IPR005025">
    <property type="entry name" value="FMN_Rdtase-like_dom"/>
</dbReference>
<evidence type="ECO:0000256" key="2">
    <source>
        <dbReference type="ARBA" id="ARBA00022643"/>
    </source>
</evidence>
<evidence type="ECO:0000313" key="4">
    <source>
        <dbReference type="EMBL" id="ELP87960.1"/>
    </source>
</evidence>
<dbReference type="PANTHER" id="PTHR43278:SF4">
    <property type="entry name" value="NAD(P)H-DEPENDENT FMN-CONTAINING OXIDOREDUCTASE YWQN-RELATED"/>
    <property type="match status" value="1"/>
</dbReference>
<dbReference type="InterPro" id="IPR029039">
    <property type="entry name" value="Flavoprotein-like_sf"/>
</dbReference>
<dbReference type="PANTHER" id="PTHR43278">
    <property type="entry name" value="NAD(P)H-DEPENDENT FMN-CONTAINING OXIDOREDUCTASE YWQN-RELATED"/>
    <property type="match status" value="1"/>
</dbReference>
<proteinExistence type="predicted"/>
<dbReference type="RefSeq" id="XP_004254731.1">
    <property type="nucleotide sequence ID" value="XM_004254683.1"/>
</dbReference>
<dbReference type="SUPFAM" id="SSF52218">
    <property type="entry name" value="Flavoproteins"/>
    <property type="match status" value="1"/>
</dbReference>
<dbReference type="AlphaFoldDB" id="A0A0A1U7J6"/>
<organism evidence="4 5">
    <name type="scientific">Entamoeba invadens IP1</name>
    <dbReference type="NCBI Taxonomy" id="370355"/>
    <lineage>
        <taxon>Eukaryota</taxon>
        <taxon>Amoebozoa</taxon>
        <taxon>Evosea</taxon>
        <taxon>Archamoebae</taxon>
        <taxon>Mastigamoebida</taxon>
        <taxon>Entamoebidae</taxon>
        <taxon>Entamoeba</taxon>
    </lineage>
</organism>
<dbReference type="Proteomes" id="UP000014680">
    <property type="component" value="Unassembled WGS sequence"/>
</dbReference>
<gene>
    <name evidence="4" type="ORF">EIN_418090</name>
</gene>
<sequence length="191" mass="21230">MSLKVLIILGSPHPKGSSYALAESFLKGLRVSHTVVEHLVNISTTPLNGCKGCMKCRTHPDQFVCSQNDECFKLLNEMLESDIVVFAFPVYWYDLPGEVKLFVDRTVALVDWNQPPLDGCFPAKPIIAEKYSKVKFIALASSGSQGGEIACKHIKRIADMGKAKYYELIVTKKLSPDEKSQKAFFLGKSIE</sequence>
<keyword evidence="2" id="KW-0288">FMN</keyword>
<dbReference type="GO" id="GO:0016491">
    <property type="term" value="F:oxidoreductase activity"/>
    <property type="evidence" value="ECO:0007669"/>
    <property type="project" value="InterPro"/>
</dbReference>
<evidence type="ECO:0000259" key="3">
    <source>
        <dbReference type="Pfam" id="PF03358"/>
    </source>
</evidence>
<dbReference type="Gene3D" id="3.40.50.360">
    <property type="match status" value="1"/>
</dbReference>
<dbReference type="VEuPathDB" id="AmoebaDB:EIN_418090"/>
<evidence type="ECO:0000256" key="1">
    <source>
        <dbReference type="ARBA" id="ARBA00022630"/>
    </source>
</evidence>
<name>A0A0A1U7J6_ENTIV</name>
<keyword evidence="5" id="KW-1185">Reference proteome</keyword>
<keyword evidence="1" id="KW-0285">Flavoprotein</keyword>
<reference evidence="4 5" key="1">
    <citation type="submission" date="2012-10" db="EMBL/GenBank/DDBJ databases">
        <authorList>
            <person name="Zafar N."/>
            <person name="Inman J."/>
            <person name="Hall N."/>
            <person name="Lorenzi H."/>
            <person name="Caler E."/>
        </authorList>
    </citation>
    <scope>NUCLEOTIDE SEQUENCE [LARGE SCALE GENOMIC DNA]</scope>
    <source>
        <strain evidence="4 5">IP1</strain>
    </source>
</reference>
<dbReference type="GeneID" id="14886984"/>
<feature type="domain" description="NADPH-dependent FMN reductase-like" evidence="3">
    <location>
        <begin position="4"/>
        <end position="159"/>
    </location>
</feature>
<protein>
    <recommendedName>
        <fullName evidence="3">NADPH-dependent FMN reductase-like domain-containing protein</fullName>
    </recommendedName>
</protein>
<accession>A0A0A1U7J6</accession>
<dbReference type="KEGG" id="eiv:EIN_418090"/>
<dbReference type="OrthoDB" id="26889at2759"/>